<protein>
    <submittedName>
        <fullName evidence="1">Uncharacterized protein</fullName>
    </submittedName>
</protein>
<proteinExistence type="predicted"/>
<accession>A0A2P2NJ15</accession>
<name>A0A2P2NJ15_RHIMU</name>
<sequence>MRHSSFEYLLLAQKFALNR</sequence>
<dbReference type="EMBL" id="GGEC01061997">
    <property type="protein sequence ID" value="MBX42481.1"/>
    <property type="molecule type" value="Transcribed_RNA"/>
</dbReference>
<reference evidence="1" key="1">
    <citation type="submission" date="2018-02" db="EMBL/GenBank/DDBJ databases">
        <title>Rhizophora mucronata_Transcriptome.</title>
        <authorList>
            <person name="Meera S.P."/>
            <person name="Sreeshan A."/>
            <person name="Augustine A."/>
        </authorList>
    </citation>
    <scope>NUCLEOTIDE SEQUENCE</scope>
    <source>
        <tissue evidence="1">Leaf</tissue>
    </source>
</reference>
<evidence type="ECO:0000313" key="1">
    <source>
        <dbReference type="EMBL" id="MBX42481.1"/>
    </source>
</evidence>
<organism evidence="1">
    <name type="scientific">Rhizophora mucronata</name>
    <name type="common">Asiatic mangrove</name>
    <dbReference type="NCBI Taxonomy" id="61149"/>
    <lineage>
        <taxon>Eukaryota</taxon>
        <taxon>Viridiplantae</taxon>
        <taxon>Streptophyta</taxon>
        <taxon>Embryophyta</taxon>
        <taxon>Tracheophyta</taxon>
        <taxon>Spermatophyta</taxon>
        <taxon>Magnoliopsida</taxon>
        <taxon>eudicotyledons</taxon>
        <taxon>Gunneridae</taxon>
        <taxon>Pentapetalae</taxon>
        <taxon>rosids</taxon>
        <taxon>fabids</taxon>
        <taxon>Malpighiales</taxon>
        <taxon>Rhizophoraceae</taxon>
        <taxon>Rhizophora</taxon>
    </lineage>
</organism>
<dbReference type="AlphaFoldDB" id="A0A2P2NJ15"/>